<keyword evidence="5" id="KW-1185">Reference proteome</keyword>
<evidence type="ECO:0000313" key="4">
    <source>
        <dbReference type="EMBL" id="QOL79583.1"/>
    </source>
</evidence>
<sequence length="269" mass="28612">MPIAQNGAVSLHYDTCGDGEPLILSSGLGGSGGFWKPQLAALAQRYQVITYDHAGAGRSSRDVGARSVAEMASDLLAVLDAAGAERAHVVGHAIGGTLGLEAALQAPARLRSLVIVNGWVGPDAHIARCFAIRTEILRASGRAAYLQAQPLFLYPATWISRHAGEIDAHAAEALSTMPSDSDLLARIAAFTAYDPGRALAAMQVRTLCVASRDDMLVPWHMSKTLARRLPDARLALADWGGHAFTQAVPEVFHDLLREFYHDLTGDVVA</sequence>
<dbReference type="KEGG" id="pshq:F3W81_01300"/>
<protein>
    <recommendedName>
        <fullName evidence="2">Putative carbamate hydrolase RutD</fullName>
        <ecNumber evidence="2">3.5.1.-</ecNumber>
    </recommendedName>
    <alternativeName>
        <fullName evidence="2">Aminohydrolase</fullName>
    </alternativeName>
</protein>
<dbReference type="GO" id="GO:0019740">
    <property type="term" value="P:nitrogen utilization"/>
    <property type="evidence" value="ECO:0007669"/>
    <property type="project" value="UniProtKB-UniRule"/>
</dbReference>
<gene>
    <name evidence="2 4" type="primary">rutD</name>
    <name evidence="4" type="ORF">F3W81_01300</name>
</gene>
<dbReference type="GO" id="GO:0016811">
    <property type="term" value="F:hydrolase activity, acting on carbon-nitrogen (but not peptide) bonds, in linear amides"/>
    <property type="evidence" value="ECO:0007669"/>
    <property type="project" value="InterPro"/>
</dbReference>
<dbReference type="PANTHER" id="PTHR43433">
    <property type="entry name" value="HYDROLASE, ALPHA/BETA FOLD FAMILY PROTEIN"/>
    <property type="match status" value="1"/>
</dbReference>
<dbReference type="Pfam" id="PF00561">
    <property type="entry name" value="Abhydrolase_1"/>
    <property type="match status" value="1"/>
</dbReference>
<comment type="catalytic activity">
    <reaction evidence="2">
        <text>carbamate + 2 H(+) = NH4(+) + CO2</text>
        <dbReference type="Rhea" id="RHEA:15649"/>
        <dbReference type="ChEBI" id="CHEBI:13941"/>
        <dbReference type="ChEBI" id="CHEBI:15378"/>
        <dbReference type="ChEBI" id="CHEBI:16526"/>
        <dbReference type="ChEBI" id="CHEBI:28938"/>
    </reaction>
</comment>
<dbReference type="SUPFAM" id="SSF53474">
    <property type="entry name" value="alpha/beta-Hydrolases"/>
    <property type="match status" value="1"/>
</dbReference>
<organism evidence="4 5">
    <name type="scientific">Pseudooceanicola spongiae</name>
    <dbReference type="NCBI Taxonomy" id="2613965"/>
    <lineage>
        <taxon>Bacteria</taxon>
        <taxon>Pseudomonadati</taxon>
        <taxon>Pseudomonadota</taxon>
        <taxon>Alphaproteobacteria</taxon>
        <taxon>Rhodobacterales</taxon>
        <taxon>Paracoccaceae</taxon>
        <taxon>Pseudooceanicola</taxon>
    </lineage>
</organism>
<dbReference type="PANTHER" id="PTHR43433:SF5">
    <property type="entry name" value="AB HYDROLASE-1 DOMAIN-CONTAINING PROTEIN"/>
    <property type="match status" value="1"/>
</dbReference>
<dbReference type="NCBIfam" id="TIGR03611">
    <property type="entry name" value="RutD"/>
    <property type="match status" value="1"/>
</dbReference>
<evidence type="ECO:0000256" key="1">
    <source>
        <dbReference type="ARBA" id="ARBA00022801"/>
    </source>
</evidence>
<accession>A0A7L9WI67</accession>
<proteinExistence type="inferred from homology"/>
<dbReference type="EC" id="3.5.1.-" evidence="2"/>
<name>A0A7L9WI67_9RHOB</name>
<evidence type="ECO:0000256" key="2">
    <source>
        <dbReference type="HAMAP-Rule" id="MF_00832"/>
    </source>
</evidence>
<evidence type="ECO:0000313" key="5">
    <source>
        <dbReference type="Proteomes" id="UP000594118"/>
    </source>
</evidence>
<dbReference type="InterPro" id="IPR050471">
    <property type="entry name" value="AB_hydrolase"/>
</dbReference>
<dbReference type="AlphaFoldDB" id="A0A7L9WI67"/>
<dbReference type="GO" id="GO:0006212">
    <property type="term" value="P:uracil catabolic process"/>
    <property type="evidence" value="ECO:0007669"/>
    <property type="project" value="UniProtKB-UniRule"/>
</dbReference>
<dbReference type="HAMAP" id="MF_00832">
    <property type="entry name" value="RutD"/>
    <property type="match status" value="1"/>
</dbReference>
<dbReference type="InterPro" id="IPR029058">
    <property type="entry name" value="AB_hydrolase_fold"/>
</dbReference>
<dbReference type="Gene3D" id="3.40.50.1820">
    <property type="entry name" value="alpha/beta hydrolase"/>
    <property type="match status" value="1"/>
</dbReference>
<dbReference type="InterPro" id="IPR000073">
    <property type="entry name" value="AB_hydrolase_1"/>
</dbReference>
<dbReference type="InterPro" id="IPR019913">
    <property type="entry name" value="Pyrimidine_utilisation_RutD"/>
</dbReference>
<comment type="function">
    <text evidence="2">Involved in pyrimidine catabolism. May facilitate the hydrolysis of carbamate, a reaction that can also occur spontaneously.</text>
</comment>
<dbReference type="RefSeq" id="WP_193081835.1">
    <property type="nucleotide sequence ID" value="NZ_CP045201.1"/>
</dbReference>
<evidence type="ECO:0000259" key="3">
    <source>
        <dbReference type="Pfam" id="PF00561"/>
    </source>
</evidence>
<keyword evidence="1 2" id="KW-0378">Hydrolase</keyword>
<comment type="similarity">
    <text evidence="2">Belongs to the AB hydrolase superfamily. Hydrolase RutD family.</text>
</comment>
<dbReference type="PRINTS" id="PR00111">
    <property type="entry name" value="ABHYDROLASE"/>
</dbReference>
<reference evidence="4 5" key="1">
    <citation type="submission" date="2019-10" db="EMBL/GenBank/DDBJ databases">
        <title>Pseudopuniceibacterium sp. HQ09 islated from Antarctica.</title>
        <authorList>
            <person name="Liao L."/>
            <person name="Su S."/>
            <person name="Chen B."/>
            <person name="Yu Y."/>
        </authorList>
    </citation>
    <scope>NUCLEOTIDE SEQUENCE [LARGE SCALE GENOMIC DNA]</scope>
    <source>
        <strain evidence="4 5">HQ09</strain>
    </source>
</reference>
<dbReference type="Proteomes" id="UP000594118">
    <property type="component" value="Chromosome"/>
</dbReference>
<dbReference type="EMBL" id="CP045201">
    <property type="protein sequence ID" value="QOL79583.1"/>
    <property type="molecule type" value="Genomic_DNA"/>
</dbReference>
<feature type="domain" description="AB hydrolase-1" evidence="3">
    <location>
        <begin position="21"/>
        <end position="125"/>
    </location>
</feature>